<dbReference type="Gene3D" id="3.40.50.450">
    <property type="match status" value="1"/>
</dbReference>
<name>A0AAD6MV69_9EURO</name>
<dbReference type="Proteomes" id="UP001215712">
    <property type="component" value="Unassembled WGS sequence"/>
</dbReference>
<dbReference type="EMBL" id="JAQJAN010000009">
    <property type="protein sequence ID" value="KAJ5720069.1"/>
    <property type="molecule type" value="Genomic_DNA"/>
</dbReference>
<sequence>MTKPTNQVIYAPSSEAARDVKSIFLAGSISKDDSHNWRDLLSTSLSDLPVTIYNPHRPDWDSSWVEDISFAPFREQVEWELEKQELADVIVVYFHPATQAPISLLELGLCARVPGKAIVVCPRGYWKRGNVQVVCKRFGIQMVENNDELKKLLLEKLCLSSP</sequence>
<protein>
    <recommendedName>
        <fullName evidence="3">Nucleoside 2-deoxyribosyltransferase like</fullName>
    </recommendedName>
</protein>
<organism evidence="1 2">
    <name type="scientific">Penicillium malachiteum</name>
    <dbReference type="NCBI Taxonomy" id="1324776"/>
    <lineage>
        <taxon>Eukaryota</taxon>
        <taxon>Fungi</taxon>
        <taxon>Dikarya</taxon>
        <taxon>Ascomycota</taxon>
        <taxon>Pezizomycotina</taxon>
        <taxon>Eurotiomycetes</taxon>
        <taxon>Eurotiomycetidae</taxon>
        <taxon>Eurotiales</taxon>
        <taxon>Aspergillaceae</taxon>
        <taxon>Penicillium</taxon>
    </lineage>
</organism>
<proteinExistence type="predicted"/>
<gene>
    <name evidence="1" type="ORF">N7493_006947</name>
</gene>
<accession>A0AAD6MV69</accession>
<evidence type="ECO:0000313" key="2">
    <source>
        <dbReference type="Proteomes" id="UP001215712"/>
    </source>
</evidence>
<dbReference type="InterPro" id="IPR039470">
    <property type="entry name" value="Nuc_deoxyri_tr2"/>
</dbReference>
<reference evidence="1" key="1">
    <citation type="journal article" date="2023" name="IMA Fungus">
        <title>Comparative genomic study of the Penicillium genus elucidates a diverse pangenome and 15 lateral gene transfer events.</title>
        <authorList>
            <person name="Petersen C."/>
            <person name="Sorensen T."/>
            <person name="Nielsen M.R."/>
            <person name="Sondergaard T.E."/>
            <person name="Sorensen J.L."/>
            <person name="Fitzpatrick D.A."/>
            <person name="Frisvad J.C."/>
            <person name="Nielsen K.L."/>
        </authorList>
    </citation>
    <scope>NUCLEOTIDE SEQUENCE</scope>
    <source>
        <strain evidence="1">IBT 17514</strain>
    </source>
</reference>
<keyword evidence="2" id="KW-1185">Reference proteome</keyword>
<dbReference type="Pfam" id="PF15891">
    <property type="entry name" value="Nuc_deoxyri_tr2"/>
    <property type="match status" value="1"/>
</dbReference>
<comment type="caution">
    <text evidence="1">The sequence shown here is derived from an EMBL/GenBank/DDBJ whole genome shotgun (WGS) entry which is preliminary data.</text>
</comment>
<evidence type="ECO:0000313" key="1">
    <source>
        <dbReference type="EMBL" id="KAJ5720069.1"/>
    </source>
</evidence>
<reference evidence="1" key="2">
    <citation type="submission" date="2023-01" db="EMBL/GenBank/DDBJ databases">
        <authorList>
            <person name="Petersen C."/>
        </authorList>
    </citation>
    <scope>NUCLEOTIDE SEQUENCE</scope>
    <source>
        <strain evidence="1">IBT 17514</strain>
    </source>
</reference>
<evidence type="ECO:0008006" key="3">
    <source>
        <dbReference type="Google" id="ProtNLM"/>
    </source>
</evidence>
<dbReference type="AlphaFoldDB" id="A0AAD6MV69"/>